<dbReference type="PANTHER" id="PTHR20974:SF0">
    <property type="entry name" value="UPF0585 PROTEIN CG18661"/>
    <property type="match status" value="1"/>
</dbReference>
<protein>
    <submittedName>
        <fullName evidence="1">Cyclopropane fatty-acyl-phospholipid synthase-like methyltransferase</fullName>
    </submittedName>
</protein>
<organism evidence="1 2">
    <name type="scientific">Agrilutibacter niabensis</name>
    <dbReference type="NCBI Taxonomy" id="380628"/>
    <lineage>
        <taxon>Bacteria</taxon>
        <taxon>Pseudomonadati</taxon>
        <taxon>Pseudomonadota</taxon>
        <taxon>Gammaproteobacteria</taxon>
        <taxon>Lysobacterales</taxon>
        <taxon>Lysobacteraceae</taxon>
        <taxon>Agrilutibacter</taxon>
    </lineage>
</organism>
<reference evidence="1 2" key="1">
    <citation type="submission" date="2023-07" db="EMBL/GenBank/DDBJ databases">
        <title>Sorghum-associated microbial communities from plants grown in Nebraska, USA.</title>
        <authorList>
            <person name="Schachtman D."/>
        </authorList>
    </citation>
    <scope>NUCLEOTIDE SEQUENCE [LARGE SCALE GENOMIC DNA]</scope>
    <source>
        <strain evidence="1 2">BE187</strain>
    </source>
</reference>
<dbReference type="RefSeq" id="WP_310054798.1">
    <property type="nucleotide sequence ID" value="NZ_JAVDVW010000002.1"/>
</dbReference>
<dbReference type="Gene3D" id="3.40.50.150">
    <property type="entry name" value="Vaccinia Virus protein VP39"/>
    <property type="match status" value="1"/>
</dbReference>
<dbReference type="PANTHER" id="PTHR20974">
    <property type="entry name" value="UPF0585 PROTEIN CG18661"/>
    <property type="match status" value="1"/>
</dbReference>
<gene>
    <name evidence="1" type="ORF">J2X04_002559</name>
</gene>
<keyword evidence="2" id="KW-1185">Reference proteome</keyword>
<dbReference type="InterPro" id="IPR029063">
    <property type="entry name" value="SAM-dependent_MTases_sf"/>
</dbReference>
<accession>A0ABU1VSH9</accession>
<sequence length="199" mass="22031">MSGKPHAPACERNRDPILDVLRTHFADCQRVLEVGSGTGQHAVYFAAAMPWLTWQCSDVAEQLPGIGLWLDGAELANTPPPLELDVRGAWPQQSFDAVFSANTLHIMAWPEVETFFAGVGQILQHAPQGGVLAVYGPFNYRGAYTSASNREFDEWLRTRDPRSGIRDFESVDALARGIGLQRVADIAMPANNRTLVWRR</sequence>
<dbReference type="InterPro" id="IPR010342">
    <property type="entry name" value="DUF938"/>
</dbReference>
<dbReference type="SUPFAM" id="SSF53335">
    <property type="entry name" value="S-adenosyl-L-methionine-dependent methyltransferases"/>
    <property type="match status" value="1"/>
</dbReference>
<dbReference type="Pfam" id="PF06080">
    <property type="entry name" value="DUF938"/>
    <property type="match status" value="1"/>
</dbReference>
<dbReference type="CDD" id="cd02440">
    <property type="entry name" value="AdoMet_MTases"/>
    <property type="match status" value="1"/>
</dbReference>
<proteinExistence type="predicted"/>
<evidence type="ECO:0000313" key="2">
    <source>
        <dbReference type="Proteomes" id="UP001267878"/>
    </source>
</evidence>
<dbReference type="Proteomes" id="UP001267878">
    <property type="component" value="Unassembled WGS sequence"/>
</dbReference>
<name>A0ABU1VSH9_9GAMM</name>
<comment type="caution">
    <text evidence="1">The sequence shown here is derived from an EMBL/GenBank/DDBJ whole genome shotgun (WGS) entry which is preliminary data.</text>
</comment>
<dbReference type="EMBL" id="JAVDVW010000002">
    <property type="protein sequence ID" value="MDR7100178.1"/>
    <property type="molecule type" value="Genomic_DNA"/>
</dbReference>
<evidence type="ECO:0000313" key="1">
    <source>
        <dbReference type="EMBL" id="MDR7100178.1"/>
    </source>
</evidence>